<dbReference type="Pfam" id="PF08350">
    <property type="entry name" value="FilR1_middle"/>
    <property type="match status" value="1"/>
</dbReference>
<dbReference type="InterPro" id="IPR057527">
    <property type="entry name" value="HVO_A0261-like_N"/>
</dbReference>
<feature type="domain" description="Methanogenesis regulatory protein FilR1 middle" evidence="1">
    <location>
        <begin position="129"/>
        <end position="252"/>
    </location>
</feature>
<evidence type="ECO:0000259" key="1">
    <source>
        <dbReference type="Pfam" id="PF08350"/>
    </source>
</evidence>
<evidence type="ECO:0000259" key="2">
    <source>
        <dbReference type="Pfam" id="PF25213"/>
    </source>
</evidence>
<evidence type="ECO:0000313" key="4">
    <source>
        <dbReference type="Proteomes" id="UP000283805"/>
    </source>
</evidence>
<dbReference type="Pfam" id="PF25213">
    <property type="entry name" value="HVO_A0261_N"/>
    <property type="match status" value="1"/>
</dbReference>
<dbReference type="InterPro" id="IPR036388">
    <property type="entry name" value="WH-like_DNA-bd_sf"/>
</dbReference>
<keyword evidence="4" id="KW-1185">Reference proteome</keyword>
<dbReference type="OrthoDB" id="330490at2157"/>
<dbReference type="InterPro" id="IPR013561">
    <property type="entry name" value="FilR1_middle_dom"/>
</dbReference>
<gene>
    <name evidence="3" type="ORF">ATJ93_0185</name>
</gene>
<proteinExistence type="predicted"/>
<dbReference type="InterPro" id="IPR036390">
    <property type="entry name" value="WH_DNA-bd_sf"/>
</dbReference>
<protein>
    <submittedName>
        <fullName evidence="3">Putative transcriptional regulator</fullName>
    </submittedName>
</protein>
<feature type="domain" description="HVO-A0261-like N-terminal" evidence="2">
    <location>
        <begin position="15"/>
        <end position="90"/>
    </location>
</feature>
<dbReference type="SUPFAM" id="SSF46785">
    <property type="entry name" value="Winged helix' DNA-binding domain"/>
    <property type="match status" value="1"/>
</dbReference>
<dbReference type="AlphaFoldDB" id="A0A419WP32"/>
<dbReference type="Gene3D" id="1.10.10.10">
    <property type="entry name" value="Winged helix-like DNA-binding domain superfamily/Winged helix DNA-binding domain"/>
    <property type="match status" value="1"/>
</dbReference>
<name>A0A419WP32_9EURY</name>
<reference evidence="3 4" key="1">
    <citation type="submission" date="2018-09" db="EMBL/GenBank/DDBJ databases">
        <title>Genomic Encyclopedia of Archaeal and Bacterial Type Strains, Phase II (KMG-II): from individual species to whole genera.</title>
        <authorList>
            <person name="Goeker M."/>
        </authorList>
    </citation>
    <scope>NUCLEOTIDE SEQUENCE [LARGE SCALE GENOMIC DNA]</scope>
    <source>
        <strain evidence="3 4">DSM 13151</strain>
    </source>
</reference>
<organism evidence="3 4">
    <name type="scientific">Halopiger aswanensis</name>
    <dbReference type="NCBI Taxonomy" id="148449"/>
    <lineage>
        <taxon>Archaea</taxon>
        <taxon>Methanobacteriati</taxon>
        <taxon>Methanobacteriota</taxon>
        <taxon>Stenosarchaea group</taxon>
        <taxon>Halobacteria</taxon>
        <taxon>Halobacteriales</taxon>
        <taxon>Natrialbaceae</taxon>
        <taxon>Halopiger</taxon>
    </lineage>
</organism>
<sequence length="260" mass="29262">MVSTEAEQLRDIFSKRYRLIEALSDEPKTKPDLVNELDYSRSTINRAIDELLDVKCVEPTQPAETEFQLTMAGQAALQFHREYRAETERIQANTALLNTLPADTLDKAFLAEADVYSSTRTPDIAHQPGTELLEEASRMIGTAPVVQRSYFDNFIERLTEGGFELELILETSLLEAIEQNYEDDFAALMEFDTVDAYVIGESLPYALWLTEQDTSTYAGITVYEDGGVKGTLVNDTSAAIAWARAQYSKYRETASKFEGY</sequence>
<evidence type="ECO:0000313" key="3">
    <source>
        <dbReference type="EMBL" id="RKD97202.1"/>
    </source>
</evidence>
<comment type="caution">
    <text evidence="3">The sequence shown here is derived from an EMBL/GenBank/DDBJ whole genome shotgun (WGS) entry which is preliminary data.</text>
</comment>
<dbReference type="Proteomes" id="UP000283805">
    <property type="component" value="Unassembled WGS sequence"/>
</dbReference>
<dbReference type="EMBL" id="RAPO01000001">
    <property type="protein sequence ID" value="RKD97202.1"/>
    <property type="molecule type" value="Genomic_DNA"/>
</dbReference>
<accession>A0A419WP32</accession>
<dbReference type="RefSeq" id="WP_120242768.1">
    <property type="nucleotide sequence ID" value="NZ_RAPO01000001.1"/>
</dbReference>